<protein>
    <submittedName>
        <fullName evidence="1">Uncharacterized protein</fullName>
    </submittedName>
</protein>
<proteinExistence type="predicted"/>
<evidence type="ECO:0000313" key="1">
    <source>
        <dbReference type="EMBL" id="KAK5844590.1"/>
    </source>
</evidence>
<reference evidence="1 2" key="1">
    <citation type="submission" date="2023-03" db="EMBL/GenBank/DDBJ databases">
        <title>WGS of Gossypium arboreum.</title>
        <authorList>
            <person name="Yu D."/>
        </authorList>
    </citation>
    <scope>NUCLEOTIDE SEQUENCE [LARGE SCALE GENOMIC DNA]</scope>
    <source>
        <tissue evidence="1">Leaf</tissue>
    </source>
</reference>
<gene>
    <name evidence="1" type="ORF">PVK06_000730</name>
</gene>
<dbReference type="Proteomes" id="UP001358586">
    <property type="component" value="Chromosome 1"/>
</dbReference>
<name>A0ABR0QZ21_GOSAR</name>
<sequence length="80" mass="9234">MTGIFYLTWGRKSNKKVRNKQNNIIDPMEETSIETRMSWKDTLMSNLHLNDVQQMLSSDDEFNALGSDDIEVLDSDVHVS</sequence>
<dbReference type="EMBL" id="JARKNE010000001">
    <property type="protein sequence ID" value="KAK5844590.1"/>
    <property type="molecule type" value="Genomic_DNA"/>
</dbReference>
<keyword evidence="2" id="KW-1185">Reference proteome</keyword>
<organism evidence="1 2">
    <name type="scientific">Gossypium arboreum</name>
    <name type="common">Tree cotton</name>
    <name type="synonym">Gossypium nanking</name>
    <dbReference type="NCBI Taxonomy" id="29729"/>
    <lineage>
        <taxon>Eukaryota</taxon>
        <taxon>Viridiplantae</taxon>
        <taxon>Streptophyta</taxon>
        <taxon>Embryophyta</taxon>
        <taxon>Tracheophyta</taxon>
        <taxon>Spermatophyta</taxon>
        <taxon>Magnoliopsida</taxon>
        <taxon>eudicotyledons</taxon>
        <taxon>Gunneridae</taxon>
        <taxon>Pentapetalae</taxon>
        <taxon>rosids</taxon>
        <taxon>malvids</taxon>
        <taxon>Malvales</taxon>
        <taxon>Malvaceae</taxon>
        <taxon>Malvoideae</taxon>
        <taxon>Gossypium</taxon>
    </lineage>
</organism>
<comment type="caution">
    <text evidence="1">The sequence shown here is derived from an EMBL/GenBank/DDBJ whole genome shotgun (WGS) entry which is preliminary data.</text>
</comment>
<accession>A0ABR0QZ21</accession>
<evidence type="ECO:0000313" key="2">
    <source>
        <dbReference type="Proteomes" id="UP001358586"/>
    </source>
</evidence>